<dbReference type="Pfam" id="PF04967">
    <property type="entry name" value="HTH_10"/>
    <property type="match status" value="1"/>
</dbReference>
<dbReference type="InterPro" id="IPR007050">
    <property type="entry name" value="HTH_bacterioopsin"/>
</dbReference>
<proteinExistence type="predicted"/>
<evidence type="ECO:0000313" key="5">
    <source>
        <dbReference type="Proteomes" id="UP000037747"/>
    </source>
</evidence>
<evidence type="ECO:0000259" key="3">
    <source>
        <dbReference type="Pfam" id="PF04967"/>
    </source>
</evidence>
<dbReference type="STRING" id="1765655.AMR74_15240"/>
<evidence type="ECO:0000256" key="2">
    <source>
        <dbReference type="ARBA" id="ARBA00023163"/>
    </source>
</evidence>
<sequence length="230" mass="25828">MLNTPTRLTLEVWHPDCWVLETSRQTDVGLLSYGCYSGEDDTTRSMFTLYADETATIDAAVDVIRDSSAVYGIGEMVRDHRGHVPKPGNATRELLVDHDGTTQISDEFTDRGFIPAAPVDTRDNTEVWTLVTDESRDRVYSLLEEVESERDASITVTSITQGSEDRRKTPLPMNRLSSRQREIFRLARAKGYYDHPRAVSAGNLAEDLGISTSTFHEHIRKAEAKLLGQH</sequence>
<gene>
    <name evidence="4" type="ORF">AMR74_15240</name>
</gene>
<keyword evidence="2" id="KW-0804">Transcription</keyword>
<evidence type="ECO:0000313" key="4">
    <source>
        <dbReference type="EMBL" id="KOX95510.1"/>
    </source>
</evidence>
<organism evidence="4 5">
    <name type="scientific">Halorubrum tropicale</name>
    <dbReference type="NCBI Taxonomy" id="1765655"/>
    <lineage>
        <taxon>Archaea</taxon>
        <taxon>Methanobacteriati</taxon>
        <taxon>Methanobacteriota</taxon>
        <taxon>Stenosarchaea group</taxon>
        <taxon>Halobacteria</taxon>
        <taxon>Halobacteriales</taxon>
        <taxon>Haloferacaceae</taxon>
        <taxon>Halorubrum</taxon>
    </lineage>
</organism>
<keyword evidence="1" id="KW-0805">Transcription regulation</keyword>
<keyword evidence="5" id="KW-1185">Reference proteome</keyword>
<protein>
    <recommendedName>
        <fullName evidence="3">HTH bat-type domain-containing protein</fullName>
    </recommendedName>
</protein>
<dbReference type="PATRIC" id="fig|1705389.3.peg.2274"/>
<comment type="caution">
    <text evidence="4">The sequence shown here is derived from an EMBL/GenBank/DDBJ whole genome shotgun (WGS) entry which is preliminary data.</text>
</comment>
<dbReference type="AlphaFoldDB" id="A0A0N0UAH3"/>
<dbReference type="PANTHER" id="PTHR34236:SF1">
    <property type="entry name" value="DIMETHYL SULFOXIDE REDUCTASE TRANSCRIPTIONAL ACTIVATOR"/>
    <property type="match status" value="1"/>
</dbReference>
<dbReference type="Gene3D" id="1.10.10.10">
    <property type="entry name" value="Winged helix-like DNA-binding domain superfamily/Winged helix DNA-binding domain"/>
    <property type="match status" value="1"/>
</dbReference>
<name>A0A0N0UAH3_9EURY</name>
<feature type="domain" description="HTH bat-type" evidence="3">
    <location>
        <begin position="176"/>
        <end position="227"/>
    </location>
</feature>
<dbReference type="Proteomes" id="UP000037747">
    <property type="component" value="Unassembled WGS sequence"/>
</dbReference>
<evidence type="ECO:0000256" key="1">
    <source>
        <dbReference type="ARBA" id="ARBA00023015"/>
    </source>
</evidence>
<reference evidence="4 5" key="1">
    <citation type="submission" date="2015-08" db="EMBL/GenBank/DDBJ databases">
        <title>Genomes of Isolates from Cabo Rojo, PR.</title>
        <authorList>
            <person name="Sanchez-Nieves R.L."/>
            <person name="Montalvo-Rodriguez R."/>
        </authorList>
    </citation>
    <scope>NUCLEOTIDE SEQUENCE [LARGE SCALE GENOMIC DNA]</scope>
    <source>
        <strain evidence="4 5">5</strain>
    </source>
</reference>
<dbReference type="PANTHER" id="PTHR34236">
    <property type="entry name" value="DIMETHYL SULFOXIDE REDUCTASE TRANSCRIPTIONAL ACTIVATOR"/>
    <property type="match status" value="1"/>
</dbReference>
<dbReference type="EMBL" id="LIST01000007">
    <property type="protein sequence ID" value="KOX95510.1"/>
    <property type="molecule type" value="Genomic_DNA"/>
</dbReference>
<dbReference type="InterPro" id="IPR036388">
    <property type="entry name" value="WH-like_DNA-bd_sf"/>
</dbReference>
<accession>A0A0N0UAH3</accession>